<protein>
    <submittedName>
        <fullName evidence="1">Uncharacterized protein</fullName>
    </submittedName>
</protein>
<evidence type="ECO:0000313" key="1">
    <source>
        <dbReference type="EnsemblMetazoa" id="GPAI006017-PA"/>
    </source>
</evidence>
<reference evidence="2" key="1">
    <citation type="submission" date="2014-03" db="EMBL/GenBank/DDBJ databases">
        <authorList>
            <person name="Aksoy S."/>
            <person name="Warren W."/>
            <person name="Wilson R.K."/>
        </authorList>
    </citation>
    <scope>NUCLEOTIDE SEQUENCE [LARGE SCALE GENOMIC DNA]</scope>
    <source>
        <strain evidence="2">IAEA</strain>
    </source>
</reference>
<name>A0A1A9Z777_GLOPL</name>
<evidence type="ECO:0000313" key="2">
    <source>
        <dbReference type="Proteomes" id="UP000092445"/>
    </source>
</evidence>
<accession>A0A1A9Z777</accession>
<reference evidence="1" key="2">
    <citation type="submission" date="2020-05" db="UniProtKB">
        <authorList>
            <consortium name="EnsemblMetazoa"/>
        </authorList>
    </citation>
    <scope>IDENTIFICATION</scope>
    <source>
        <strain evidence="1">IAEA</strain>
    </source>
</reference>
<sequence length="106" mass="12056">MLNSFHRRKTIDQFWHISPYSLTNFRSIGLAVYSGSGAHKFSKVDIEMTFPGEGLKLGGFTSGFHLEGIFRRSAEISLEAAFPSQDDLYLSTWRFANSSFDPFCYN</sequence>
<dbReference type="VEuPathDB" id="VectorBase:GPAI006017"/>
<dbReference type="EnsemblMetazoa" id="GPAI006017-RA">
    <property type="protein sequence ID" value="GPAI006017-PA"/>
    <property type="gene ID" value="GPAI006017"/>
</dbReference>
<keyword evidence="2" id="KW-1185">Reference proteome</keyword>
<organism evidence="1 2">
    <name type="scientific">Glossina pallidipes</name>
    <name type="common">Tsetse fly</name>
    <dbReference type="NCBI Taxonomy" id="7398"/>
    <lineage>
        <taxon>Eukaryota</taxon>
        <taxon>Metazoa</taxon>
        <taxon>Ecdysozoa</taxon>
        <taxon>Arthropoda</taxon>
        <taxon>Hexapoda</taxon>
        <taxon>Insecta</taxon>
        <taxon>Pterygota</taxon>
        <taxon>Neoptera</taxon>
        <taxon>Endopterygota</taxon>
        <taxon>Diptera</taxon>
        <taxon>Brachycera</taxon>
        <taxon>Muscomorpha</taxon>
        <taxon>Hippoboscoidea</taxon>
        <taxon>Glossinidae</taxon>
        <taxon>Glossina</taxon>
    </lineage>
</organism>
<dbReference type="AlphaFoldDB" id="A0A1A9Z777"/>
<dbReference type="Proteomes" id="UP000092445">
    <property type="component" value="Unassembled WGS sequence"/>
</dbReference>
<proteinExistence type="predicted"/>